<evidence type="ECO:0000313" key="1">
    <source>
        <dbReference type="EMBL" id="RAL54029.1"/>
    </source>
</evidence>
<proteinExistence type="predicted"/>
<evidence type="ECO:0000313" key="2">
    <source>
        <dbReference type="Proteomes" id="UP000249390"/>
    </source>
</evidence>
<accession>A0A328EBT4</accession>
<sequence>MLDRNEENNCFIFSFLGNPSCNVLSQSERPLTCVEHGLGWICKFIVFDEAYSSGRVTGTQSDFGYSKELNSLDGLSAEFVKAFIGND</sequence>
<dbReference type="AlphaFoldDB" id="A0A328EBT4"/>
<reference evidence="1 2" key="1">
    <citation type="submission" date="2018-06" db="EMBL/GenBank/DDBJ databases">
        <title>The Genome of Cuscuta australis (Dodder) Provides Insight into the Evolution of Plant Parasitism.</title>
        <authorList>
            <person name="Liu H."/>
        </authorList>
    </citation>
    <scope>NUCLEOTIDE SEQUENCE [LARGE SCALE GENOMIC DNA]</scope>
    <source>
        <strain evidence="2">cv. Yunnan</strain>
        <tissue evidence="1">Vines</tissue>
    </source>
</reference>
<dbReference type="Proteomes" id="UP000249390">
    <property type="component" value="Unassembled WGS sequence"/>
</dbReference>
<comment type="caution">
    <text evidence="1">The sequence shown here is derived from an EMBL/GenBank/DDBJ whole genome shotgun (WGS) entry which is preliminary data.</text>
</comment>
<dbReference type="EMBL" id="NQVE01000015">
    <property type="protein sequence ID" value="RAL54029.1"/>
    <property type="molecule type" value="Genomic_DNA"/>
</dbReference>
<name>A0A328EBT4_9ASTE</name>
<protein>
    <submittedName>
        <fullName evidence="1">Uncharacterized protein</fullName>
    </submittedName>
</protein>
<organism evidence="1 2">
    <name type="scientific">Cuscuta australis</name>
    <dbReference type="NCBI Taxonomy" id="267555"/>
    <lineage>
        <taxon>Eukaryota</taxon>
        <taxon>Viridiplantae</taxon>
        <taxon>Streptophyta</taxon>
        <taxon>Embryophyta</taxon>
        <taxon>Tracheophyta</taxon>
        <taxon>Spermatophyta</taxon>
        <taxon>Magnoliopsida</taxon>
        <taxon>eudicotyledons</taxon>
        <taxon>Gunneridae</taxon>
        <taxon>Pentapetalae</taxon>
        <taxon>asterids</taxon>
        <taxon>lamiids</taxon>
        <taxon>Solanales</taxon>
        <taxon>Convolvulaceae</taxon>
        <taxon>Cuscuteae</taxon>
        <taxon>Cuscuta</taxon>
        <taxon>Cuscuta subgen. Grammica</taxon>
        <taxon>Cuscuta sect. Cleistogrammica</taxon>
    </lineage>
</organism>
<keyword evidence="2" id="KW-1185">Reference proteome</keyword>
<gene>
    <name evidence="1" type="ORF">DM860_004500</name>
</gene>